<evidence type="ECO:0000313" key="2">
    <source>
        <dbReference type="Proteomes" id="UP000223968"/>
    </source>
</evidence>
<comment type="caution">
    <text evidence="1">The sequence shown here is derived from an EMBL/GenBank/DDBJ whole genome shotgun (WGS) entry which is preliminary data.</text>
</comment>
<dbReference type="Proteomes" id="UP000223968">
    <property type="component" value="Unassembled WGS sequence"/>
</dbReference>
<sequence length="349" mass="39298">MLQYQYSREIVPATVAKSRSFTSFPVRIHKHDSLAQKASIAFVKEYKNVCGSRLFDSNASQSPIGHFTSLVIPECHPERLALAVKILDLGAIEDDVIELPKSAEEREARYTEAVSDGDDWKSKSRYKRFRAYLSLEAYEAYGERAKTLGDLTKKFMEANIVGAADCMTYEEYIPVRIQSFGWEALTELACASMDIHLSTEEKATAYPAVRPLQVAMVLTNDYFSYAKEKALHQLQNRPGTISSAVVVLMKENNMSEDEARSLLKKKILEAEDLHRVELERLEQSGSLPQNVGRYVMVCRMACAGSHFWHATAPRFSNIAPSSNIRLKRSIVSRLWNWMIPTSGATVLSA</sequence>
<dbReference type="OrthoDB" id="6921389at2759"/>
<evidence type="ECO:0000313" key="1">
    <source>
        <dbReference type="EMBL" id="PGH00565.1"/>
    </source>
</evidence>
<dbReference type="InterPro" id="IPR008949">
    <property type="entry name" value="Isoprenoid_synthase_dom_sf"/>
</dbReference>
<gene>
    <name evidence="1" type="ORF">AJ79_08168</name>
</gene>
<dbReference type="SUPFAM" id="SSF48576">
    <property type="entry name" value="Terpenoid synthases"/>
    <property type="match status" value="1"/>
</dbReference>
<dbReference type="STRING" id="1447875.A0A2B7WV67"/>
<organism evidence="1 2">
    <name type="scientific">Helicocarpus griseus UAMH5409</name>
    <dbReference type="NCBI Taxonomy" id="1447875"/>
    <lineage>
        <taxon>Eukaryota</taxon>
        <taxon>Fungi</taxon>
        <taxon>Dikarya</taxon>
        <taxon>Ascomycota</taxon>
        <taxon>Pezizomycotina</taxon>
        <taxon>Eurotiomycetes</taxon>
        <taxon>Eurotiomycetidae</taxon>
        <taxon>Onygenales</taxon>
        <taxon>Ajellomycetaceae</taxon>
        <taxon>Helicocarpus</taxon>
    </lineage>
</organism>
<protein>
    <recommendedName>
        <fullName evidence="3">Terpene synthase</fullName>
    </recommendedName>
</protein>
<dbReference type="AlphaFoldDB" id="A0A2B7WV67"/>
<dbReference type="Pfam" id="PF19086">
    <property type="entry name" value="Terpene_syn_C_2"/>
    <property type="match status" value="1"/>
</dbReference>
<name>A0A2B7WV67_9EURO</name>
<accession>A0A2B7WV67</accession>
<dbReference type="Gene3D" id="1.10.600.10">
    <property type="entry name" value="Farnesyl Diphosphate Synthase"/>
    <property type="match status" value="1"/>
</dbReference>
<dbReference type="EMBL" id="PDNB01000184">
    <property type="protein sequence ID" value="PGH00565.1"/>
    <property type="molecule type" value="Genomic_DNA"/>
</dbReference>
<reference evidence="1 2" key="1">
    <citation type="submission" date="2017-10" db="EMBL/GenBank/DDBJ databases">
        <title>Comparative genomics in systemic dimorphic fungi from Ajellomycetaceae.</title>
        <authorList>
            <person name="Munoz J.F."/>
            <person name="Mcewen J.G."/>
            <person name="Clay O.K."/>
            <person name="Cuomo C.A."/>
        </authorList>
    </citation>
    <scope>NUCLEOTIDE SEQUENCE [LARGE SCALE GENOMIC DNA]</scope>
    <source>
        <strain evidence="1 2">UAMH5409</strain>
    </source>
</reference>
<evidence type="ECO:0008006" key="3">
    <source>
        <dbReference type="Google" id="ProtNLM"/>
    </source>
</evidence>
<proteinExistence type="predicted"/>
<keyword evidence="2" id="KW-1185">Reference proteome</keyword>